<dbReference type="GO" id="GO:0005615">
    <property type="term" value="C:extracellular space"/>
    <property type="evidence" value="ECO:0007669"/>
    <property type="project" value="TreeGrafter"/>
</dbReference>
<feature type="active site" description="Proton acceptor" evidence="9">
    <location>
        <position position="435"/>
    </location>
</feature>
<dbReference type="Gene3D" id="2.60.40.1730">
    <property type="entry name" value="tricorn interacting facor f3 domain"/>
    <property type="match status" value="1"/>
</dbReference>
<keyword evidence="8 12" id="KW-0482">Metalloprotease</keyword>
<dbReference type="CDD" id="cd09601">
    <property type="entry name" value="M1_APN-Q_like"/>
    <property type="match status" value="1"/>
</dbReference>
<evidence type="ECO:0000256" key="3">
    <source>
        <dbReference type="ARBA" id="ARBA00022438"/>
    </source>
</evidence>
<keyword evidence="5 10" id="KW-0479">Metal-binding</keyword>
<dbReference type="AlphaFoldDB" id="E5AS23"/>
<protein>
    <recommendedName>
        <fullName evidence="12">Aminopeptidase</fullName>
        <ecNumber evidence="12">3.4.11.-</ecNumber>
    </recommendedName>
</protein>
<evidence type="ECO:0000256" key="12">
    <source>
        <dbReference type="RuleBase" id="RU364040"/>
    </source>
</evidence>
<comment type="catalytic activity">
    <reaction evidence="1">
        <text>Release of an N-terminal amino acid, Xaa-|-Yaa- from a peptide, amide or arylamide. Xaa is preferably Ala, but may be most amino acids including Pro (slow action). When a terminal hydrophobic residue is followed by a prolyl residue, the two may be released as an intact Xaa-Pro dipeptide.</text>
        <dbReference type="EC" id="3.4.11.2"/>
    </reaction>
</comment>
<accession>E5AS23</accession>
<evidence type="ECO:0000256" key="8">
    <source>
        <dbReference type="ARBA" id="ARBA00023049"/>
    </source>
</evidence>
<evidence type="ECO:0000256" key="2">
    <source>
        <dbReference type="ARBA" id="ARBA00010136"/>
    </source>
</evidence>
<comment type="similarity">
    <text evidence="2 12">Belongs to the peptidase M1 family.</text>
</comment>
<evidence type="ECO:0000256" key="13">
    <source>
        <dbReference type="SAM" id="MobiDB-lite"/>
    </source>
</evidence>
<dbReference type="PRINTS" id="PR00756">
    <property type="entry name" value="ALADIPTASE"/>
</dbReference>
<feature type="region of interest" description="Disordered" evidence="13">
    <location>
        <begin position="741"/>
        <end position="760"/>
    </location>
</feature>
<comment type="cofactor">
    <cofactor evidence="10 12">
        <name>Zn(2+)</name>
        <dbReference type="ChEBI" id="CHEBI:29105"/>
    </cofactor>
    <text evidence="10 12">Binds 1 zinc ion per subunit.</text>
</comment>
<evidence type="ECO:0000256" key="7">
    <source>
        <dbReference type="ARBA" id="ARBA00022833"/>
    </source>
</evidence>
<dbReference type="InterPro" id="IPR027268">
    <property type="entry name" value="Peptidase_M4/M1_CTD_sf"/>
</dbReference>
<dbReference type="PANTHER" id="PTHR11533">
    <property type="entry name" value="PROTEASE M1 ZINC METALLOPROTEASE"/>
    <property type="match status" value="1"/>
</dbReference>
<dbReference type="EC" id="3.4.11.-" evidence="12"/>
<keyword evidence="3 12" id="KW-0031">Aminopeptidase</keyword>
<dbReference type="HOGENOM" id="CLU_383426_0_0_4"/>
<keyword evidence="4 12" id="KW-0645">Protease</keyword>
<evidence type="ECO:0000256" key="9">
    <source>
        <dbReference type="PIRSR" id="PIRSR634016-1"/>
    </source>
</evidence>
<evidence type="ECO:0000259" key="15">
    <source>
        <dbReference type="Pfam" id="PF17900"/>
    </source>
</evidence>
<dbReference type="GO" id="GO:0016285">
    <property type="term" value="F:alanyl aminopeptidase activity"/>
    <property type="evidence" value="ECO:0007669"/>
    <property type="project" value="UniProtKB-EC"/>
</dbReference>
<dbReference type="SUPFAM" id="SSF55486">
    <property type="entry name" value="Metalloproteases ('zincins'), catalytic domain"/>
    <property type="match status" value="1"/>
</dbReference>
<dbReference type="GO" id="GO:0016020">
    <property type="term" value="C:membrane"/>
    <property type="evidence" value="ECO:0007669"/>
    <property type="project" value="TreeGrafter"/>
</dbReference>
<dbReference type="InterPro" id="IPR014782">
    <property type="entry name" value="Peptidase_M1_dom"/>
</dbReference>
<feature type="domain" description="Peptidase M1 membrane alanine aminopeptidase" evidence="14">
    <location>
        <begin position="359"/>
        <end position="579"/>
    </location>
</feature>
<evidence type="ECO:0000259" key="14">
    <source>
        <dbReference type="Pfam" id="PF01433"/>
    </source>
</evidence>
<dbReference type="InterPro" id="IPR042097">
    <property type="entry name" value="Aminopeptidase_N-like_N_sf"/>
</dbReference>
<evidence type="ECO:0000256" key="10">
    <source>
        <dbReference type="PIRSR" id="PIRSR634016-3"/>
    </source>
</evidence>
<feature type="domain" description="Aminopeptidase N-like N-terminal" evidence="15">
    <location>
        <begin position="111"/>
        <end position="317"/>
    </location>
</feature>
<feature type="site" description="Transition state stabilizer" evidence="11">
    <location>
        <position position="521"/>
    </location>
</feature>
<name>E5AS23_MYCRK</name>
<dbReference type="Pfam" id="PF01433">
    <property type="entry name" value="Peptidase_M1"/>
    <property type="match status" value="1"/>
</dbReference>
<feature type="binding site" evidence="10">
    <location>
        <position position="438"/>
    </location>
    <ligand>
        <name>Zn(2+)</name>
        <dbReference type="ChEBI" id="CHEBI:29105"/>
        <note>catalytic</note>
    </ligand>
</feature>
<dbReference type="eggNOG" id="COG0308">
    <property type="taxonomic scope" value="Bacteria"/>
</dbReference>
<dbReference type="STRING" id="882378.RBRH_03936"/>
<proteinExistence type="inferred from homology"/>
<dbReference type="EMBL" id="FR687359">
    <property type="protein sequence ID" value="CBW75405.1"/>
    <property type="molecule type" value="Genomic_DNA"/>
</dbReference>
<dbReference type="GO" id="GO:0006508">
    <property type="term" value="P:proteolysis"/>
    <property type="evidence" value="ECO:0007669"/>
    <property type="project" value="UniProtKB-KW"/>
</dbReference>
<evidence type="ECO:0000256" key="4">
    <source>
        <dbReference type="ARBA" id="ARBA00022670"/>
    </source>
</evidence>
<evidence type="ECO:0000256" key="11">
    <source>
        <dbReference type="PIRSR" id="PIRSR634016-4"/>
    </source>
</evidence>
<dbReference type="InterPro" id="IPR045357">
    <property type="entry name" value="Aminopeptidase_N-like_N"/>
</dbReference>
<evidence type="ECO:0000313" key="17">
    <source>
        <dbReference type="Proteomes" id="UP000007437"/>
    </source>
</evidence>
<dbReference type="InterPro" id="IPR050344">
    <property type="entry name" value="Peptidase_M1_aminopeptidases"/>
</dbReference>
<keyword evidence="7 10" id="KW-0862">Zinc</keyword>
<keyword evidence="6 12" id="KW-0378">Hydrolase</keyword>
<dbReference type="GO" id="GO:0008270">
    <property type="term" value="F:zinc ion binding"/>
    <property type="evidence" value="ECO:0007669"/>
    <property type="project" value="UniProtKB-UniRule"/>
</dbReference>
<evidence type="ECO:0000313" key="16">
    <source>
        <dbReference type="EMBL" id="CBW75405.1"/>
    </source>
</evidence>
<dbReference type="PANTHER" id="PTHR11533:SF174">
    <property type="entry name" value="PUROMYCIN-SENSITIVE AMINOPEPTIDASE-RELATED"/>
    <property type="match status" value="1"/>
</dbReference>
<dbReference type="GO" id="GO:0005737">
    <property type="term" value="C:cytoplasm"/>
    <property type="evidence" value="ECO:0007669"/>
    <property type="project" value="TreeGrafter"/>
</dbReference>
<dbReference type="Gene3D" id="1.10.390.10">
    <property type="entry name" value="Neutral Protease Domain 2"/>
    <property type="match status" value="1"/>
</dbReference>
<dbReference type="KEGG" id="brh:RBRH_03936"/>
<feature type="binding site" evidence="10">
    <location>
        <position position="457"/>
    </location>
    <ligand>
        <name>Zn(2+)</name>
        <dbReference type="ChEBI" id="CHEBI:29105"/>
        <note>catalytic</note>
    </ligand>
</feature>
<dbReference type="GO" id="GO:0043171">
    <property type="term" value="P:peptide catabolic process"/>
    <property type="evidence" value="ECO:0007669"/>
    <property type="project" value="TreeGrafter"/>
</dbReference>
<sequence>MHTGRPCADDMAQRASEEVSSRNDISTHCFLTRGFFMLTRFGVWLPCVTVAALLALSGCGGGDGPQSTASRTVAVLPPSSDAPLTVPTAPIAANPAVVKTVSPVEMPDTVVPLNYKLWFRPNPALSAFQGRADVQIKVREPVNAIVVAGHRINFINGSITLQPGNVPLTAVPQDKGDYYQLRPVSGQIAAGTYSLHMEWQGIINFKTYDDPATHTGGSCGDDPYPGCSAAEGVFRVDLKATDGTTSGAILTQGESDLARQWFPGWDEPAFRPTYEVSADVPSHWRVVSNAAELPPVDIDGGYKRVSFEKTPPMPSYLLFFGGGQFDVLEDDFSSPLPDGKGLHLRIFTPPGMKEWARPAMNQTKQALDFYYRYTGIPLPLTKFDTVAANDAFKEQKDLNFGGMENWGAILEFADDILPPPGTPMSDYGLTVLTHEAAHQWFGDLVTLDWWDDVWLNESFATFFENKTKIRFFPDRFSWADEVKNKYRVIAADLKSSAFPVQPNFSAYASNDFVLGAGTFVYNKGGQVLKMIEGYLGEPVLRSALQSYLADYALGNATPKRLWDELAKASGEPMAAIGDSFVRQTGIPLVSLDTRCDLSANQTVVTLKQQPFPNQNRYPGTQWTIPLTLAYGDGLTSRKTFAMKATDMQVRLDGCGAVLADPSGQDYYVVNYGDNAWSQLLAQRTALQDPARLTNLKLEAKLLVGAGLADASRQTSIDSIGPAPAAQLRMLRRDTAGLAPLGVERRLPRLQGPTKPRPSVR</sequence>
<gene>
    <name evidence="16" type="ordered locus">RBRH_03936</name>
</gene>
<evidence type="ECO:0000256" key="1">
    <source>
        <dbReference type="ARBA" id="ARBA00000098"/>
    </source>
</evidence>
<dbReference type="InterPro" id="IPR034016">
    <property type="entry name" value="M1_APN-typ"/>
</dbReference>
<dbReference type="InterPro" id="IPR001930">
    <property type="entry name" value="Peptidase_M1"/>
</dbReference>
<reference evidence="16 17" key="1">
    <citation type="journal article" date="2011" name="J. Bacteriol.">
        <title>Complete genome sequence of Burkholderia rhizoxinica, an endosymbiont of Rhizopus microsporus.</title>
        <authorList>
            <person name="Lackner G."/>
            <person name="Moebius N."/>
            <person name="Partida-Martinez L."/>
            <person name="Hertweck C."/>
        </authorList>
    </citation>
    <scope>NUCLEOTIDE SEQUENCE [LARGE SCALE GENOMIC DNA]</scope>
    <source>
        <strain evidence="17">DSM 19002 / CIP 109453 / HKI 454</strain>
    </source>
</reference>
<dbReference type="SUPFAM" id="SSF63737">
    <property type="entry name" value="Leukotriene A4 hydrolase N-terminal domain"/>
    <property type="match status" value="1"/>
</dbReference>
<evidence type="ECO:0000256" key="5">
    <source>
        <dbReference type="ARBA" id="ARBA00022723"/>
    </source>
</evidence>
<organism evidence="16 17">
    <name type="scientific">Mycetohabitans rhizoxinica (strain DSM 19002 / CIP 109453 / HKI 454)</name>
    <name type="common">Paraburkholderia rhizoxinica</name>
    <dbReference type="NCBI Taxonomy" id="882378"/>
    <lineage>
        <taxon>Bacteria</taxon>
        <taxon>Pseudomonadati</taxon>
        <taxon>Pseudomonadota</taxon>
        <taxon>Betaproteobacteria</taxon>
        <taxon>Burkholderiales</taxon>
        <taxon>Burkholderiaceae</taxon>
        <taxon>Mycetohabitans</taxon>
    </lineage>
</organism>
<dbReference type="Proteomes" id="UP000007437">
    <property type="component" value="Chromosome"/>
</dbReference>
<evidence type="ECO:0000256" key="6">
    <source>
        <dbReference type="ARBA" id="ARBA00022801"/>
    </source>
</evidence>
<dbReference type="Pfam" id="PF17900">
    <property type="entry name" value="Peptidase_M1_N"/>
    <property type="match status" value="1"/>
</dbReference>
<feature type="binding site" evidence="10">
    <location>
        <position position="434"/>
    </location>
    <ligand>
        <name>Zn(2+)</name>
        <dbReference type="ChEBI" id="CHEBI:29105"/>
        <note>catalytic</note>
    </ligand>
</feature>
<dbReference type="GO" id="GO:0042277">
    <property type="term" value="F:peptide binding"/>
    <property type="evidence" value="ECO:0007669"/>
    <property type="project" value="TreeGrafter"/>
</dbReference>
<dbReference type="GO" id="GO:0070006">
    <property type="term" value="F:metalloaminopeptidase activity"/>
    <property type="evidence" value="ECO:0007669"/>
    <property type="project" value="TreeGrafter"/>
</dbReference>